<dbReference type="PANTHER" id="PTHR24300">
    <property type="entry name" value="CYTOCHROME P450 508A4-RELATED"/>
    <property type="match status" value="1"/>
</dbReference>
<keyword evidence="6" id="KW-1185">Reference proteome</keyword>
<dbReference type="SUPFAM" id="SSF48264">
    <property type="entry name" value="Cytochrome P450"/>
    <property type="match status" value="1"/>
</dbReference>
<keyword evidence="3" id="KW-0479">Metal-binding</keyword>
<dbReference type="Gene3D" id="1.10.630.10">
    <property type="entry name" value="Cytochrome P450"/>
    <property type="match status" value="1"/>
</dbReference>
<organism evidence="5 6">
    <name type="scientific">Aquarana catesbeiana</name>
    <name type="common">American bullfrog</name>
    <name type="synonym">Rana catesbeiana</name>
    <dbReference type="NCBI Taxonomy" id="8400"/>
    <lineage>
        <taxon>Eukaryota</taxon>
        <taxon>Metazoa</taxon>
        <taxon>Chordata</taxon>
        <taxon>Craniata</taxon>
        <taxon>Vertebrata</taxon>
        <taxon>Euteleostomi</taxon>
        <taxon>Amphibia</taxon>
        <taxon>Batrachia</taxon>
        <taxon>Anura</taxon>
        <taxon>Neobatrachia</taxon>
        <taxon>Ranoidea</taxon>
        <taxon>Ranidae</taxon>
        <taxon>Aquarana</taxon>
    </lineage>
</organism>
<keyword evidence="4" id="KW-0408">Iron</keyword>
<evidence type="ECO:0000313" key="5">
    <source>
        <dbReference type="EMBL" id="PIO34225.1"/>
    </source>
</evidence>
<gene>
    <name evidence="5" type="ORF">AB205_0207130</name>
</gene>
<dbReference type="PRINTS" id="PR00463">
    <property type="entry name" value="EP450I"/>
</dbReference>
<dbReference type="AlphaFoldDB" id="A0A2G9S2D3"/>
<protein>
    <submittedName>
        <fullName evidence="5">Uncharacterized protein</fullName>
    </submittedName>
</protein>
<name>A0A2G9S2D3_AQUCT</name>
<evidence type="ECO:0000256" key="3">
    <source>
        <dbReference type="ARBA" id="ARBA00022723"/>
    </source>
</evidence>
<proteinExistence type="inferred from homology"/>
<comment type="similarity">
    <text evidence="2">Belongs to the cytochrome P450 family.</text>
</comment>
<comment type="cofactor">
    <cofactor evidence="1">
        <name>heme</name>
        <dbReference type="ChEBI" id="CHEBI:30413"/>
    </cofactor>
</comment>
<dbReference type="InterPro" id="IPR002401">
    <property type="entry name" value="Cyt_P450_E_grp-I"/>
</dbReference>
<dbReference type="GO" id="GO:0006805">
    <property type="term" value="P:xenobiotic metabolic process"/>
    <property type="evidence" value="ECO:0007669"/>
    <property type="project" value="TreeGrafter"/>
</dbReference>
<evidence type="ECO:0000313" key="6">
    <source>
        <dbReference type="Proteomes" id="UP000228934"/>
    </source>
</evidence>
<dbReference type="GO" id="GO:0005506">
    <property type="term" value="F:iron ion binding"/>
    <property type="evidence" value="ECO:0007669"/>
    <property type="project" value="InterPro"/>
</dbReference>
<dbReference type="GO" id="GO:0016712">
    <property type="term" value="F:oxidoreductase activity, acting on paired donors, with incorporation or reduction of molecular oxygen, reduced flavin or flavoprotein as one donor, and incorporation of one atom of oxygen"/>
    <property type="evidence" value="ECO:0007669"/>
    <property type="project" value="TreeGrafter"/>
</dbReference>
<evidence type="ECO:0000256" key="4">
    <source>
        <dbReference type="ARBA" id="ARBA00023004"/>
    </source>
</evidence>
<dbReference type="GO" id="GO:0020037">
    <property type="term" value="F:heme binding"/>
    <property type="evidence" value="ECO:0007669"/>
    <property type="project" value="InterPro"/>
</dbReference>
<dbReference type="InterPro" id="IPR001128">
    <property type="entry name" value="Cyt_P450"/>
</dbReference>
<dbReference type="GO" id="GO:0008392">
    <property type="term" value="F:arachidonate epoxygenase activity"/>
    <property type="evidence" value="ECO:0007669"/>
    <property type="project" value="TreeGrafter"/>
</dbReference>
<dbReference type="Proteomes" id="UP000228934">
    <property type="component" value="Unassembled WGS sequence"/>
</dbReference>
<evidence type="ECO:0000256" key="2">
    <source>
        <dbReference type="ARBA" id="ARBA00010617"/>
    </source>
</evidence>
<dbReference type="GO" id="GO:0019373">
    <property type="term" value="P:epoxygenase P450 pathway"/>
    <property type="evidence" value="ECO:0007669"/>
    <property type="project" value="TreeGrafter"/>
</dbReference>
<dbReference type="InterPro" id="IPR050182">
    <property type="entry name" value="Cytochrome_P450_fam2"/>
</dbReference>
<evidence type="ECO:0000256" key="1">
    <source>
        <dbReference type="ARBA" id="ARBA00001971"/>
    </source>
</evidence>
<accession>A0A2G9S2D3</accession>
<dbReference type="EMBL" id="KV928033">
    <property type="protein sequence ID" value="PIO34225.1"/>
    <property type="molecule type" value="Genomic_DNA"/>
</dbReference>
<dbReference type="OrthoDB" id="1055148at2759"/>
<dbReference type="GO" id="GO:0005737">
    <property type="term" value="C:cytoplasm"/>
    <property type="evidence" value="ECO:0007669"/>
    <property type="project" value="TreeGrafter"/>
</dbReference>
<reference evidence="6" key="1">
    <citation type="journal article" date="2017" name="Nat. Commun.">
        <title>The North American bullfrog draft genome provides insight into hormonal regulation of long noncoding RNA.</title>
        <authorList>
            <person name="Hammond S.A."/>
            <person name="Warren R.L."/>
            <person name="Vandervalk B.P."/>
            <person name="Kucuk E."/>
            <person name="Khan H."/>
            <person name="Gibb E.A."/>
            <person name="Pandoh P."/>
            <person name="Kirk H."/>
            <person name="Zhao Y."/>
            <person name="Jones M."/>
            <person name="Mungall A.J."/>
            <person name="Coope R."/>
            <person name="Pleasance S."/>
            <person name="Moore R.A."/>
            <person name="Holt R.A."/>
            <person name="Round J.M."/>
            <person name="Ohora S."/>
            <person name="Walle B.V."/>
            <person name="Veldhoen N."/>
            <person name="Helbing C.C."/>
            <person name="Birol I."/>
        </authorList>
    </citation>
    <scope>NUCLEOTIDE SEQUENCE [LARGE SCALE GENOMIC DNA]</scope>
</reference>
<dbReference type="InterPro" id="IPR036396">
    <property type="entry name" value="Cyt_P450_sf"/>
</dbReference>
<sequence>MFPKLMSKLPGPHQKMFMNSEKLRAFVRETVKSHQEVLDENNPQDFIDCFLINMEKEKHNPNTEYHEENLLGSVLDLFFAGTETTSSTLRYAFLIMLKHPEIQGVNLISKFKNYIPRISYLQEPGRYCACMPAETLQIKQ</sequence>
<dbReference type="Pfam" id="PF00067">
    <property type="entry name" value="p450"/>
    <property type="match status" value="1"/>
</dbReference>
<dbReference type="PANTHER" id="PTHR24300:SF153">
    <property type="entry name" value="CYTOCHROME P450 2G1-LIKE-RELATED"/>
    <property type="match status" value="1"/>
</dbReference>